<dbReference type="EMBL" id="FNGI01000012">
    <property type="protein sequence ID" value="SDM11350.1"/>
    <property type="molecule type" value="Genomic_DNA"/>
</dbReference>
<evidence type="ECO:0000313" key="11">
    <source>
        <dbReference type="Proteomes" id="UP000198654"/>
    </source>
</evidence>
<dbReference type="GO" id="GO:0009097">
    <property type="term" value="P:isoleucine biosynthetic process"/>
    <property type="evidence" value="ECO:0007669"/>
    <property type="project" value="UniProtKB-UniRule"/>
</dbReference>
<dbReference type="PANTHER" id="PTHR30239">
    <property type="entry name" value="ACETOLACTATE SYNTHASE SMALL SUBUNIT"/>
    <property type="match status" value="1"/>
</dbReference>
<evidence type="ECO:0000256" key="6">
    <source>
        <dbReference type="ARBA" id="ARBA00023304"/>
    </source>
</evidence>
<dbReference type="Gene3D" id="3.30.70.260">
    <property type="match status" value="1"/>
</dbReference>
<keyword evidence="6 8" id="KW-0100">Branched-chain amino acid biosynthesis</keyword>
<evidence type="ECO:0000256" key="4">
    <source>
        <dbReference type="ARBA" id="ARBA00011744"/>
    </source>
</evidence>
<feature type="domain" description="ACT" evidence="9">
    <location>
        <begin position="4"/>
        <end position="78"/>
    </location>
</feature>
<organism evidence="10 11">
    <name type="scientific">Modicisalibacter muralis</name>
    <dbReference type="NCBI Taxonomy" id="119000"/>
    <lineage>
        <taxon>Bacteria</taxon>
        <taxon>Pseudomonadati</taxon>
        <taxon>Pseudomonadota</taxon>
        <taxon>Gammaproteobacteria</taxon>
        <taxon>Oceanospirillales</taxon>
        <taxon>Halomonadaceae</taxon>
        <taxon>Modicisalibacter</taxon>
    </lineage>
</organism>
<evidence type="ECO:0000256" key="5">
    <source>
        <dbReference type="ARBA" id="ARBA00022605"/>
    </source>
</evidence>
<dbReference type="UniPathway" id="UPA00047">
    <property type="reaction ID" value="UER00055"/>
</dbReference>
<dbReference type="GO" id="GO:0009099">
    <property type="term" value="P:L-valine biosynthetic process"/>
    <property type="evidence" value="ECO:0007669"/>
    <property type="project" value="UniProtKB-UniRule"/>
</dbReference>
<dbReference type="SUPFAM" id="SSF55021">
    <property type="entry name" value="ACT-like"/>
    <property type="match status" value="2"/>
</dbReference>
<dbReference type="PANTHER" id="PTHR30239:SF0">
    <property type="entry name" value="ACETOLACTATE SYNTHASE SMALL SUBUNIT 1, CHLOROPLASTIC"/>
    <property type="match status" value="1"/>
</dbReference>
<dbReference type="FunFam" id="3.30.70.1150:FF:000001">
    <property type="entry name" value="Acetolactate synthase small subunit"/>
    <property type="match status" value="1"/>
</dbReference>
<keyword evidence="8" id="KW-0808">Transferase</keyword>
<reference evidence="10 11" key="1">
    <citation type="submission" date="2016-10" db="EMBL/GenBank/DDBJ databases">
        <authorList>
            <person name="de Groot N.N."/>
        </authorList>
    </citation>
    <scope>NUCLEOTIDE SEQUENCE [LARGE SCALE GENOMIC DNA]</scope>
    <source>
        <strain evidence="10 11">DSM 14789</strain>
    </source>
</reference>
<dbReference type="OrthoDB" id="9787365at2"/>
<dbReference type="Proteomes" id="UP000198654">
    <property type="component" value="Unassembled WGS sequence"/>
</dbReference>
<comment type="pathway">
    <text evidence="2 8">Amino-acid biosynthesis; L-valine biosynthesis; L-valine from pyruvate: step 1/4.</text>
</comment>
<evidence type="ECO:0000256" key="2">
    <source>
        <dbReference type="ARBA" id="ARBA00005025"/>
    </source>
</evidence>
<dbReference type="PROSITE" id="PS51671">
    <property type="entry name" value="ACT"/>
    <property type="match status" value="1"/>
</dbReference>
<dbReference type="Pfam" id="PF10369">
    <property type="entry name" value="ALS_ss_C"/>
    <property type="match status" value="1"/>
</dbReference>
<protein>
    <recommendedName>
        <fullName evidence="8">Acetolactate synthase small subunit</fullName>
        <shortName evidence="8">AHAS</shortName>
        <shortName evidence="8">ALS</shortName>
        <ecNumber evidence="8">2.2.1.6</ecNumber>
    </recommendedName>
    <alternativeName>
        <fullName evidence="8">Acetohydroxy-acid synthase small subunit</fullName>
    </alternativeName>
</protein>
<dbReference type="RefSeq" id="WP_089730442.1">
    <property type="nucleotide sequence ID" value="NZ_FNGI01000012.1"/>
</dbReference>
<dbReference type="FunFam" id="3.30.70.260:FF:000001">
    <property type="entry name" value="Acetolactate synthase, small subunit"/>
    <property type="match status" value="1"/>
</dbReference>
<dbReference type="GO" id="GO:0003984">
    <property type="term" value="F:acetolactate synthase activity"/>
    <property type="evidence" value="ECO:0007669"/>
    <property type="project" value="UniProtKB-UniRule"/>
</dbReference>
<dbReference type="NCBIfam" id="TIGR00119">
    <property type="entry name" value="acolac_sm"/>
    <property type="match status" value="1"/>
</dbReference>
<dbReference type="InterPro" id="IPR004789">
    <property type="entry name" value="Acetalactate_synth_ssu"/>
</dbReference>
<dbReference type="CDD" id="cd04878">
    <property type="entry name" value="ACT_AHAS"/>
    <property type="match status" value="1"/>
</dbReference>
<keyword evidence="5 8" id="KW-0028">Amino-acid biosynthesis</keyword>
<dbReference type="InterPro" id="IPR054480">
    <property type="entry name" value="AHAS_small-like_ACT"/>
</dbReference>
<dbReference type="NCBIfam" id="NF008864">
    <property type="entry name" value="PRK11895.1"/>
    <property type="match status" value="1"/>
</dbReference>
<dbReference type="EC" id="2.2.1.6" evidence="8"/>
<dbReference type="GO" id="GO:0005829">
    <property type="term" value="C:cytosol"/>
    <property type="evidence" value="ECO:0007669"/>
    <property type="project" value="TreeGrafter"/>
</dbReference>
<dbReference type="UniPathway" id="UPA00049">
    <property type="reaction ID" value="UER00059"/>
</dbReference>
<sequence length="163" mass="17835">MRHIISILMENEPGALSRVVGLFSQRNFNIESLNVAPTEDETLSRLTVTTVGDDRVIEQITKHLNKLIDVVKLVDLTEGNHIERELMLVKVKALGTQRDEVKRTADIFRAQVVDVTPSVYTVQITGDAGKLDAFLQAMAAIGVLEVARTGVSGISRGDKVLGL</sequence>
<dbReference type="InterPro" id="IPR002912">
    <property type="entry name" value="ACT_dom"/>
</dbReference>
<dbReference type="GO" id="GO:1990610">
    <property type="term" value="F:acetolactate synthase regulator activity"/>
    <property type="evidence" value="ECO:0007669"/>
    <property type="project" value="UniProtKB-UniRule"/>
</dbReference>
<dbReference type="InterPro" id="IPR027271">
    <property type="entry name" value="Acetolactate_synth/TF_NikR_C"/>
</dbReference>
<dbReference type="InterPro" id="IPR045865">
    <property type="entry name" value="ACT-like_dom_sf"/>
</dbReference>
<comment type="subunit">
    <text evidence="4 8">Dimer of large and small chains.</text>
</comment>
<evidence type="ECO:0000256" key="1">
    <source>
        <dbReference type="ARBA" id="ARBA00004974"/>
    </source>
</evidence>
<evidence type="ECO:0000256" key="3">
    <source>
        <dbReference type="ARBA" id="ARBA00006341"/>
    </source>
</evidence>
<evidence type="ECO:0000256" key="8">
    <source>
        <dbReference type="RuleBase" id="RU368092"/>
    </source>
</evidence>
<evidence type="ECO:0000313" key="10">
    <source>
        <dbReference type="EMBL" id="SDM11350.1"/>
    </source>
</evidence>
<evidence type="ECO:0000256" key="7">
    <source>
        <dbReference type="ARBA" id="ARBA00048670"/>
    </source>
</evidence>
<dbReference type="AlphaFoldDB" id="A0A1G9QKB3"/>
<gene>
    <name evidence="10" type="ORF">SAMN05661010_03372</name>
</gene>
<dbReference type="STRING" id="119000.SAMN05661010_03372"/>
<proteinExistence type="inferred from homology"/>
<comment type="pathway">
    <text evidence="1 8">Amino-acid biosynthesis; L-isoleucine biosynthesis; L-isoleucine from 2-oxobutanoate: step 1/4.</text>
</comment>
<name>A0A1G9QKB3_9GAMM</name>
<comment type="function">
    <text evidence="8">Catalyzes the conversion of 2 pyruvate molecules into acetolactate in the first common step of the biosynthetic pathway of the branched-amino acids such as leucine, isoleucine, and valine.</text>
</comment>
<dbReference type="InterPro" id="IPR039557">
    <property type="entry name" value="AHAS_ACT"/>
</dbReference>
<keyword evidence="11" id="KW-1185">Reference proteome</keyword>
<dbReference type="Pfam" id="PF22629">
    <property type="entry name" value="ACT_AHAS_ss"/>
    <property type="match status" value="1"/>
</dbReference>
<accession>A0A1G9QKB3</accession>
<comment type="similarity">
    <text evidence="3 8">Belongs to the acetolactate synthase small subunit family.</text>
</comment>
<dbReference type="InterPro" id="IPR019455">
    <property type="entry name" value="Acetolactate_synth_ssu_C"/>
</dbReference>
<comment type="catalytic activity">
    <reaction evidence="7 8">
        <text>2 pyruvate + H(+) = (2S)-2-acetolactate + CO2</text>
        <dbReference type="Rhea" id="RHEA:25249"/>
        <dbReference type="ChEBI" id="CHEBI:15361"/>
        <dbReference type="ChEBI" id="CHEBI:15378"/>
        <dbReference type="ChEBI" id="CHEBI:16526"/>
        <dbReference type="ChEBI" id="CHEBI:58476"/>
        <dbReference type="EC" id="2.2.1.6"/>
    </reaction>
</comment>
<dbReference type="Gene3D" id="3.30.70.1150">
    <property type="entry name" value="ACT-like. Chain A, domain 2"/>
    <property type="match status" value="1"/>
</dbReference>
<evidence type="ECO:0000259" key="9">
    <source>
        <dbReference type="PROSITE" id="PS51671"/>
    </source>
</evidence>